<keyword evidence="8" id="KW-1185">Reference proteome</keyword>
<dbReference type="eggNOG" id="KOG0552">
    <property type="taxonomic scope" value="Eukaryota"/>
</dbReference>
<evidence type="ECO:0000256" key="3">
    <source>
        <dbReference type="ARBA" id="ARBA00023110"/>
    </source>
</evidence>
<dbReference type="PANTHER" id="PTHR43811:SF48">
    <property type="entry name" value="PEPTIDYL-PROLYL CIS-TRANS ISOMERASE FKBP43"/>
    <property type="match status" value="1"/>
</dbReference>
<dbReference type="InterPro" id="IPR041232">
    <property type="entry name" value="NPL"/>
</dbReference>
<protein>
    <recommendedName>
        <fullName evidence="2">peptidylprolyl isomerase</fullName>
        <ecNumber evidence="2">5.2.1.8</ecNumber>
    </recommendedName>
</protein>
<dbReference type="Gene3D" id="2.60.120.340">
    <property type="entry name" value="Nucleoplasmin core domain"/>
    <property type="match status" value="1"/>
</dbReference>
<evidence type="ECO:0000256" key="2">
    <source>
        <dbReference type="ARBA" id="ARBA00013194"/>
    </source>
</evidence>
<feature type="region of interest" description="Disordered" evidence="5">
    <location>
        <begin position="104"/>
        <end position="180"/>
    </location>
</feature>
<accession>W9QZW6</accession>
<evidence type="ECO:0000256" key="1">
    <source>
        <dbReference type="ARBA" id="ARBA00000971"/>
    </source>
</evidence>
<reference evidence="8" key="1">
    <citation type="submission" date="2013-01" db="EMBL/GenBank/DDBJ databases">
        <title>Draft Genome Sequence of a Mulberry Tree, Morus notabilis C.K. Schneid.</title>
        <authorList>
            <person name="He N."/>
            <person name="Zhao S."/>
        </authorList>
    </citation>
    <scope>NUCLEOTIDE SEQUENCE</scope>
</reference>
<keyword evidence="4" id="KW-0413">Isomerase</keyword>
<dbReference type="GO" id="GO:0003755">
    <property type="term" value="F:peptidyl-prolyl cis-trans isomerase activity"/>
    <property type="evidence" value="ECO:0007669"/>
    <property type="project" value="UniProtKB-KW"/>
</dbReference>
<dbReference type="EMBL" id="KE344072">
    <property type="protein sequence ID" value="EXB52650.1"/>
    <property type="molecule type" value="Genomic_DNA"/>
</dbReference>
<evidence type="ECO:0000313" key="7">
    <source>
        <dbReference type="EMBL" id="EXB52650.1"/>
    </source>
</evidence>
<dbReference type="STRING" id="981085.W9QZW6"/>
<dbReference type="Proteomes" id="UP000030645">
    <property type="component" value="Unassembled WGS sequence"/>
</dbReference>
<evidence type="ECO:0000313" key="8">
    <source>
        <dbReference type="Proteomes" id="UP000030645"/>
    </source>
</evidence>
<comment type="catalytic activity">
    <reaction evidence="1">
        <text>[protein]-peptidylproline (omega=180) = [protein]-peptidylproline (omega=0)</text>
        <dbReference type="Rhea" id="RHEA:16237"/>
        <dbReference type="Rhea" id="RHEA-COMP:10747"/>
        <dbReference type="Rhea" id="RHEA-COMP:10748"/>
        <dbReference type="ChEBI" id="CHEBI:83833"/>
        <dbReference type="ChEBI" id="CHEBI:83834"/>
        <dbReference type="EC" id="5.2.1.8"/>
    </reaction>
</comment>
<dbReference type="PANTHER" id="PTHR43811">
    <property type="entry name" value="FKBP-TYPE PEPTIDYL-PROLYL CIS-TRANS ISOMERASE FKPA"/>
    <property type="match status" value="1"/>
</dbReference>
<dbReference type="AlphaFoldDB" id="W9QZW6"/>
<feature type="compositionally biased region" description="Acidic residues" evidence="5">
    <location>
        <begin position="119"/>
        <end position="133"/>
    </location>
</feature>
<feature type="domain" description="Nucleoplasmin-like" evidence="6">
    <location>
        <begin position="3"/>
        <end position="94"/>
    </location>
</feature>
<feature type="compositionally biased region" description="Basic residues" evidence="5">
    <location>
        <begin position="153"/>
        <end position="168"/>
    </location>
</feature>
<name>W9QZW6_9ROSA</name>
<dbReference type="Pfam" id="PF17800">
    <property type="entry name" value="NPL"/>
    <property type="match status" value="1"/>
</dbReference>
<evidence type="ECO:0000259" key="6">
    <source>
        <dbReference type="Pfam" id="PF17800"/>
    </source>
</evidence>
<organism evidence="7 8">
    <name type="scientific">Morus notabilis</name>
    <dbReference type="NCBI Taxonomy" id="981085"/>
    <lineage>
        <taxon>Eukaryota</taxon>
        <taxon>Viridiplantae</taxon>
        <taxon>Streptophyta</taxon>
        <taxon>Embryophyta</taxon>
        <taxon>Tracheophyta</taxon>
        <taxon>Spermatophyta</taxon>
        <taxon>Magnoliopsida</taxon>
        <taxon>eudicotyledons</taxon>
        <taxon>Gunneridae</taxon>
        <taxon>Pentapetalae</taxon>
        <taxon>rosids</taxon>
        <taxon>fabids</taxon>
        <taxon>Rosales</taxon>
        <taxon>Moraceae</taxon>
        <taxon>Moreae</taxon>
        <taxon>Morus</taxon>
    </lineage>
</organism>
<evidence type="ECO:0000256" key="5">
    <source>
        <dbReference type="SAM" id="MobiDB-lite"/>
    </source>
</evidence>
<proteinExistence type="predicted"/>
<gene>
    <name evidence="7" type="ORF">L484_022427</name>
</gene>
<keyword evidence="3" id="KW-0697">Rotamase</keyword>
<evidence type="ECO:0000256" key="4">
    <source>
        <dbReference type="ARBA" id="ARBA00023235"/>
    </source>
</evidence>
<sequence length="267" mass="29619">MAFWGIEVKPGKPFTHKFDDSKGRLHVSMASLGLGKATTKSVLQCNVGNKSPVFLCSLCPEKAESLQLNLEFEEVDEVIFSVLGPRSIHLSGYYLGGGGGRESYGEDIADTDSHRSDCSDEEYDDSFIDDEEPLVFPRSPVSSGEESLENKKAKNRKGNRRRRLRKKYQLSDSSDEGCYQRKSTANRNSAILGLTSEDEDSVPISSCLKAKKGIQDGEENADTRIDEGGLPMRYGSHLSDNSDNLTYDTSLVCTSYVNYHSRTLKLF</sequence>
<dbReference type="EC" id="5.2.1.8" evidence="2"/>